<keyword evidence="6" id="KW-0256">Endoplasmic reticulum</keyword>
<dbReference type="OrthoDB" id="448649at2759"/>
<dbReference type="EMBL" id="DF977472">
    <property type="protein sequence ID" value="GAP87300.1"/>
    <property type="molecule type" value="Genomic_DNA"/>
</dbReference>
<evidence type="ECO:0000256" key="1">
    <source>
        <dbReference type="ARBA" id="ARBA00010588"/>
    </source>
</evidence>
<dbReference type="GO" id="GO:0005783">
    <property type="term" value="C:endoplasmic reticulum"/>
    <property type="evidence" value="ECO:0007669"/>
    <property type="project" value="InterPro"/>
</dbReference>
<dbReference type="Pfam" id="PF16782">
    <property type="entry name" value="SIL1"/>
    <property type="match status" value="1"/>
</dbReference>
<gene>
    <name evidence="10" type="ORF">SAMD00023353_2701140</name>
</gene>
<evidence type="ECO:0000313" key="11">
    <source>
        <dbReference type="Proteomes" id="UP000054516"/>
    </source>
</evidence>
<proteinExistence type="inferred from homology"/>
<evidence type="ECO:0000256" key="2">
    <source>
        <dbReference type="ARBA" id="ARBA00011799"/>
    </source>
</evidence>
<dbReference type="GO" id="GO:0000774">
    <property type="term" value="F:adenyl-nucleotide exchange factor activity"/>
    <property type="evidence" value="ECO:0007669"/>
    <property type="project" value="InterPro"/>
</dbReference>
<evidence type="ECO:0000256" key="6">
    <source>
        <dbReference type="ARBA" id="ARBA00022824"/>
    </source>
</evidence>
<dbReference type="InterPro" id="IPR031884">
    <property type="entry name" value="Sil1_fungi"/>
</dbReference>
<evidence type="ECO:0000256" key="9">
    <source>
        <dbReference type="SAM" id="SignalP"/>
    </source>
</evidence>
<keyword evidence="7" id="KW-0653">Protein transport</keyword>
<dbReference type="GO" id="GO:0015031">
    <property type="term" value="P:protein transport"/>
    <property type="evidence" value="ECO:0007669"/>
    <property type="project" value="UniProtKB-KW"/>
</dbReference>
<reference evidence="10" key="1">
    <citation type="submission" date="2016-03" db="EMBL/GenBank/DDBJ databases">
        <title>Draft genome sequence of Rosellinia necatrix.</title>
        <authorList>
            <person name="Kanematsu S."/>
        </authorList>
    </citation>
    <scope>NUCLEOTIDE SEQUENCE [LARGE SCALE GENOMIC DNA]</scope>
    <source>
        <strain evidence="10">W97</strain>
    </source>
</reference>
<keyword evidence="5 9" id="KW-0732">Signal</keyword>
<dbReference type="Proteomes" id="UP000054516">
    <property type="component" value="Unassembled WGS sequence"/>
</dbReference>
<comment type="subunit">
    <text evidence="2">Interacts with KAR2.</text>
</comment>
<keyword evidence="11" id="KW-1185">Reference proteome</keyword>
<evidence type="ECO:0000256" key="8">
    <source>
        <dbReference type="ARBA" id="ARBA00023010"/>
    </source>
</evidence>
<feature type="signal peptide" evidence="9">
    <location>
        <begin position="1"/>
        <end position="29"/>
    </location>
</feature>
<dbReference type="Gene3D" id="1.25.10.10">
    <property type="entry name" value="Leucine-rich Repeat Variant"/>
    <property type="match status" value="1"/>
</dbReference>
<keyword evidence="8" id="KW-0811">Translocation</keyword>
<evidence type="ECO:0000313" key="10">
    <source>
        <dbReference type="EMBL" id="GAP87300.1"/>
    </source>
</evidence>
<sequence>MTTLYLRNIGRILFLSLFIYTVFCSFVSASSPPVASPAASTELICHTDNPAECYPKVFSATEEFQIVHDDQDLPPGLHVQLDVQTGKKQAKLYNPDEENPALAGLPVDRDVIVVDPEPPQDNEPRIPAGAPAYEPVGVIKAPRERNEDFSQALQTIKKASEQRDSVEISVLDEALGLLDDLSHDMYYGLQIAEDMEAVQSLFCLLLRREEAEVEGRPFTEQVNFVASSILSAAVGNNARALAAIEKSWDSITGKQCEAELHSIQHELFHRLAPTSEPGTKSELQEVENIRVHLTVISGLLKSPKIRTEFLENNGMQNFLRVLLRDGEAWESRKAKVAQITSDTFLDEDFGATLGLWPRKHQAGASICAGAGSPSFDDECWEHHLENIGQGAGAPEWSEHLLSLIRQAQIPGLQPKMRPERNEL</sequence>
<accession>A0A1W2TGR7</accession>
<feature type="chain" id="PRO_5010743733" description="Nucleotide exchange factor SIL1" evidence="9">
    <location>
        <begin position="30"/>
        <end position="423"/>
    </location>
</feature>
<keyword evidence="4" id="KW-0813">Transport</keyword>
<protein>
    <recommendedName>
        <fullName evidence="3">Nucleotide exchange factor SIL1</fullName>
    </recommendedName>
</protein>
<comment type="similarity">
    <text evidence="1">Belongs to the SIL1 family.</text>
</comment>
<evidence type="ECO:0000256" key="4">
    <source>
        <dbReference type="ARBA" id="ARBA00022448"/>
    </source>
</evidence>
<evidence type="ECO:0000256" key="7">
    <source>
        <dbReference type="ARBA" id="ARBA00022927"/>
    </source>
</evidence>
<evidence type="ECO:0000256" key="3">
    <source>
        <dbReference type="ARBA" id="ARBA00015352"/>
    </source>
</evidence>
<dbReference type="STRING" id="77044.A0A1W2TGR7"/>
<organism evidence="10">
    <name type="scientific">Rosellinia necatrix</name>
    <name type="common">White root-rot fungus</name>
    <dbReference type="NCBI Taxonomy" id="77044"/>
    <lineage>
        <taxon>Eukaryota</taxon>
        <taxon>Fungi</taxon>
        <taxon>Dikarya</taxon>
        <taxon>Ascomycota</taxon>
        <taxon>Pezizomycotina</taxon>
        <taxon>Sordariomycetes</taxon>
        <taxon>Xylariomycetidae</taxon>
        <taxon>Xylariales</taxon>
        <taxon>Xylariaceae</taxon>
        <taxon>Rosellinia</taxon>
    </lineage>
</organism>
<name>A0A1W2TGR7_ROSNE</name>
<dbReference type="InterPro" id="IPR011989">
    <property type="entry name" value="ARM-like"/>
</dbReference>
<dbReference type="AlphaFoldDB" id="A0A1W2TGR7"/>
<evidence type="ECO:0000256" key="5">
    <source>
        <dbReference type="ARBA" id="ARBA00022729"/>
    </source>
</evidence>
<dbReference type="OMA" id="NVPDEGN"/>